<keyword evidence="3 6" id="KW-0597">Phosphoprotein</keyword>
<dbReference type="PANTHER" id="PTHR43047">
    <property type="entry name" value="TWO-COMPONENT HISTIDINE PROTEIN KINASE"/>
    <property type="match status" value="1"/>
</dbReference>
<keyword evidence="7" id="KW-1133">Transmembrane helix</keyword>
<dbReference type="SMART" id="SM00388">
    <property type="entry name" value="HisKA"/>
    <property type="match status" value="1"/>
</dbReference>
<reference evidence="11 12" key="1">
    <citation type="submission" date="2018-03" db="EMBL/GenBank/DDBJ databases">
        <title>Mesoflavibacter sp. HG37 and Mesoflavibacter sp. HG96 sp.nov., two marine bacteria isolated from seawater of Western Pacific Ocean.</title>
        <authorList>
            <person name="Cheng H."/>
            <person name="Wu Y.-H."/>
            <person name="Guo L.-L."/>
            <person name="Xu X.-W."/>
        </authorList>
    </citation>
    <scope>NUCLEOTIDE SEQUENCE [LARGE SCALE GENOMIC DNA]</scope>
    <source>
        <strain evidence="11 12">KCTC 42117</strain>
    </source>
</reference>
<evidence type="ECO:0000256" key="3">
    <source>
        <dbReference type="ARBA" id="ARBA00022553"/>
    </source>
</evidence>
<evidence type="ECO:0000256" key="6">
    <source>
        <dbReference type="PROSITE-ProRule" id="PRU00169"/>
    </source>
</evidence>
<dbReference type="EMBL" id="PXOT01000027">
    <property type="protein sequence ID" value="PSG87270.1"/>
    <property type="molecule type" value="Genomic_DNA"/>
</dbReference>
<dbReference type="Pfam" id="PF07695">
    <property type="entry name" value="7TMR-DISM_7TM"/>
    <property type="match status" value="1"/>
</dbReference>
<dbReference type="InterPro" id="IPR036890">
    <property type="entry name" value="HATPase_C_sf"/>
</dbReference>
<keyword evidence="12" id="KW-1185">Reference proteome</keyword>
<dbReference type="Gene3D" id="1.10.287.130">
    <property type="match status" value="1"/>
</dbReference>
<feature type="transmembrane region" description="Helical" evidence="7">
    <location>
        <begin position="241"/>
        <end position="259"/>
    </location>
</feature>
<dbReference type="InterPro" id="IPR001789">
    <property type="entry name" value="Sig_transdc_resp-reg_receiver"/>
</dbReference>
<dbReference type="InterPro" id="IPR005467">
    <property type="entry name" value="His_kinase_dom"/>
</dbReference>
<gene>
    <name evidence="11" type="ORF">C7H61_14320</name>
</gene>
<comment type="caution">
    <text evidence="11">The sequence shown here is derived from an EMBL/GenBank/DDBJ whole genome shotgun (WGS) entry which is preliminary data.</text>
</comment>
<dbReference type="SMART" id="SM00448">
    <property type="entry name" value="REC"/>
    <property type="match status" value="1"/>
</dbReference>
<dbReference type="Pfam" id="PF02518">
    <property type="entry name" value="HATPase_c"/>
    <property type="match status" value="1"/>
</dbReference>
<evidence type="ECO:0000313" key="11">
    <source>
        <dbReference type="EMBL" id="PSG87270.1"/>
    </source>
</evidence>
<dbReference type="GO" id="GO:0009927">
    <property type="term" value="F:histidine phosphotransfer kinase activity"/>
    <property type="evidence" value="ECO:0007669"/>
    <property type="project" value="TreeGrafter"/>
</dbReference>
<dbReference type="Gene3D" id="3.40.50.2300">
    <property type="match status" value="1"/>
</dbReference>
<proteinExistence type="predicted"/>
<dbReference type="EC" id="2.7.13.3" evidence="2"/>
<dbReference type="SMART" id="SM00387">
    <property type="entry name" value="HATPase_c"/>
    <property type="match status" value="1"/>
</dbReference>
<dbReference type="GO" id="GO:0000155">
    <property type="term" value="F:phosphorelay sensor kinase activity"/>
    <property type="evidence" value="ECO:0007669"/>
    <property type="project" value="InterPro"/>
</dbReference>
<dbReference type="InterPro" id="IPR011623">
    <property type="entry name" value="7TMR_DISM_rcpt_extracell_dom1"/>
</dbReference>
<evidence type="ECO:0000256" key="8">
    <source>
        <dbReference type="SAM" id="SignalP"/>
    </source>
</evidence>
<dbReference type="OrthoDB" id="9811889at2"/>
<dbReference type="SUPFAM" id="SSF47384">
    <property type="entry name" value="Homodimeric domain of signal transducing histidine kinase"/>
    <property type="match status" value="1"/>
</dbReference>
<feature type="domain" description="Histidine kinase" evidence="9">
    <location>
        <begin position="418"/>
        <end position="638"/>
    </location>
</feature>
<evidence type="ECO:0000256" key="2">
    <source>
        <dbReference type="ARBA" id="ARBA00012438"/>
    </source>
</evidence>
<evidence type="ECO:0000259" key="9">
    <source>
        <dbReference type="PROSITE" id="PS50109"/>
    </source>
</evidence>
<dbReference type="InterPro" id="IPR011006">
    <property type="entry name" value="CheY-like_superfamily"/>
</dbReference>
<comment type="catalytic activity">
    <reaction evidence="1">
        <text>ATP + protein L-histidine = ADP + protein N-phospho-L-histidine.</text>
        <dbReference type="EC" id="2.7.13.3"/>
    </reaction>
</comment>
<keyword evidence="4" id="KW-0808">Transferase</keyword>
<dbReference type="SUPFAM" id="SSF55874">
    <property type="entry name" value="ATPase domain of HSP90 chaperone/DNA topoisomerase II/histidine kinase"/>
    <property type="match status" value="1"/>
</dbReference>
<feature type="modified residue" description="4-aspartylphosphate" evidence="6">
    <location>
        <position position="708"/>
    </location>
</feature>
<dbReference type="CDD" id="cd17546">
    <property type="entry name" value="REC_hyHK_CKI1_RcsC-like"/>
    <property type="match status" value="1"/>
</dbReference>
<keyword evidence="7" id="KW-0472">Membrane</keyword>
<protein>
    <recommendedName>
        <fullName evidence="2">histidine kinase</fullName>
        <ecNumber evidence="2">2.7.13.3</ecNumber>
    </recommendedName>
</protein>
<dbReference type="InterPro" id="IPR011622">
    <property type="entry name" value="7TMR_DISM_rcpt_extracell_dom2"/>
</dbReference>
<dbReference type="CDD" id="cd00082">
    <property type="entry name" value="HisKA"/>
    <property type="match status" value="1"/>
</dbReference>
<accession>A0A2T1N710</accession>
<dbReference type="GO" id="GO:0005886">
    <property type="term" value="C:plasma membrane"/>
    <property type="evidence" value="ECO:0007669"/>
    <property type="project" value="TreeGrafter"/>
</dbReference>
<dbReference type="PROSITE" id="PS50110">
    <property type="entry name" value="RESPONSE_REGULATORY"/>
    <property type="match status" value="1"/>
</dbReference>
<dbReference type="Pfam" id="PF07696">
    <property type="entry name" value="7TMR-DISMED2"/>
    <property type="match status" value="1"/>
</dbReference>
<dbReference type="PROSITE" id="PS50109">
    <property type="entry name" value="HIS_KIN"/>
    <property type="match status" value="1"/>
</dbReference>
<dbReference type="InterPro" id="IPR004358">
    <property type="entry name" value="Sig_transdc_His_kin-like_C"/>
</dbReference>
<dbReference type="Proteomes" id="UP000238430">
    <property type="component" value="Unassembled WGS sequence"/>
</dbReference>
<evidence type="ECO:0000256" key="7">
    <source>
        <dbReference type="SAM" id="Phobius"/>
    </source>
</evidence>
<feature type="transmembrane region" description="Helical" evidence="7">
    <location>
        <begin position="280"/>
        <end position="300"/>
    </location>
</feature>
<keyword evidence="7" id="KW-0812">Transmembrane</keyword>
<keyword evidence="5 11" id="KW-0418">Kinase</keyword>
<evidence type="ECO:0000259" key="10">
    <source>
        <dbReference type="PROSITE" id="PS50110"/>
    </source>
</evidence>
<dbReference type="Gene3D" id="3.30.565.10">
    <property type="entry name" value="Histidine kinase-like ATPase, C-terminal domain"/>
    <property type="match status" value="1"/>
</dbReference>
<evidence type="ECO:0000256" key="1">
    <source>
        <dbReference type="ARBA" id="ARBA00000085"/>
    </source>
</evidence>
<dbReference type="Pfam" id="PF00072">
    <property type="entry name" value="Response_reg"/>
    <property type="match status" value="1"/>
</dbReference>
<dbReference type="InterPro" id="IPR003594">
    <property type="entry name" value="HATPase_dom"/>
</dbReference>
<organism evidence="11 12">
    <name type="scientific">Mesoflavibacter zeaxanthinifaciens subsp. sabulilitoris</name>
    <dbReference type="NCBI Taxonomy" id="1520893"/>
    <lineage>
        <taxon>Bacteria</taxon>
        <taxon>Pseudomonadati</taxon>
        <taxon>Bacteroidota</taxon>
        <taxon>Flavobacteriia</taxon>
        <taxon>Flavobacteriales</taxon>
        <taxon>Flavobacteriaceae</taxon>
        <taxon>Mesoflavibacter</taxon>
    </lineage>
</organism>
<dbReference type="FunFam" id="3.30.565.10:FF:000010">
    <property type="entry name" value="Sensor histidine kinase RcsC"/>
    <property type="match status" value="1"/>
</dbReference>
<feature type="transmembrane region" description="Helical" evidence="7">
    <location>
        <begin position="332"/>
        <end position="350"/>
    </location>
</feature>
<dbReference type="Pfam" id="PF00512">
    <property type="entry name" value="HisKA"/>
    <property type="match status" value="1"/>
</dbReference>
<feature type="transmembrane region" description="Helical" evidence="7">
    <location>
        <begin position="213"/>
        <end position="235"/>
    </location>
</feature>
<dbReference type="InterPro" id="IPR003661">
    <property type="entry name" value="HisK_dim/P_dom"/>
</dbReference>
<dbReference type="RefSeq" id="WP_106680913.1">
    <property type="nucleotide sequence ID" value="NZ_JACHWV010000002.1"/>
</dbReference>
<feature type="transmembrane region" description="Helical" evidence="7">
    <location>
        <begin position="306"/>
        <end position="325"/>
    </location>
</feature>
<evidence type="ECO:0000256" key="4">
    <source>
        <dbReference type="ARBA" id="ARBA00022679"/>
    </source>
</evidence>
<sequence length="786" mass="88957">MKKLTWLLLALFCAVTFAQDKIVFNPKTSKGKLYQYASFVNVEDNTLSIEDVVASKNLGFKPIPSDNLSLGFTSSNYWVSFSLENTSSSKNTYYLETARPVTDLANLYILNKGSVTKYQSGDQIPFNKRQVAHRSTVFKLQLEPNTVKDFYLELSSDGETINVPLNLYTESEFLIANYKQQLFLGLFYGILFLAGIVYLFFYSSLSNKTFLYYSCYVLSIALMQGALDGFIYQYIFTNAGFFNSKAVLVSALLSNFFLLKYCEHFLKIDKRLKVLKNIFNGIYIAIAVLFIMTVISPITMEAVYPLSNLNGLISLLLILTSLTILKVKKVKIDPFFSVGIFFLVIGLLGFVMNNLSLLPNNFYTLNSAKFGSGLEVIFLSLSMTNLIKKLRLENESSQELALIRTKEISELKSYFMSNMSHELRTPINAILGIVQSNLDTNDPEVKEQYQTIKNASLSLLSNVNDILDFEKIESNQLRLNTNKFKPKQLITDISDNWKVEANKKGLNYIFEIDSEIPETVEGDAERFIQIINNVLSNAVKFTLEGTIVFKLKCSSQPNGFNRFSIQISDTGIGMTEEVKNNVFNSFNQMRNNHKRQFGGIGLGLNIVENLVNLFEGTISIESKLNKGTNVYIDIPLQVVQEEAQVQKEQQPSQEKSIQILVVEDNRLNQMVMKKLLSANLSFNFTIVENGKEALDELNNNTYDLVLMDLQMPIMDGYEATKAIREGKISTLNKDIAIIAVTADAMPKTKDRVLEIGMNDYMTKPIDKNELFDKINQFSIKPKLKIA</sequence>
<dbReference type="PRINTS" id="PR00344">
    <property type="entry name" value="BCTRLSENSOR"/>
</dbReference>
<dbReference type="Gene3D" id="2.60.40.2380">
    <property type="match status" value="1"/>
</dbReference>
<feature type="signal peptide" evidence="8">
    <location>
        <begin position="1"/>
        <end position="18"/>
    </location>
</feature>
<evidence type="ECO:0000256" key="5">
    <source>
        <dbReference type="ARBA" id="ARBA00022777"/>
    </source>
</evidence>
<dbReference type="PANTHER" id="PTHR43047:SF72">
    <property type="entry name" value="OSMOSENSING HISTIDINE PROTEIN KINASE SLN1"/>
    <property type="match status" value="1"/>
</dbReference>
<feature type="domain" description="Response regulatory" evidence="10">
    <location>
        <begin position="658"/>
        <end position="778"/>
    </location>
</feature>
<feature type="transmembrane region" description="Helical" evidence="7">
    <location>
        <begin position="182"/>
        <end position="201"/>
    </location>
</feature>
<dbReference type="AlphaFoldDB" id="A0A2T1N710"/>
<name>A0A2T1N710_9FLAO</name>
<evidence type="ECO:0000313" key="12">
    <source>
        <dbReference type="Proteomes" id="UP000238430"/>
    </source>
</evidence>
<dbReference type="InterPro" id="IPR036097">
    <property type="entry name" value="HisK_dim/P_sf"/>
</dbReference>
<keyword evidence="8" id="KW-0732">Signal</keyword>
<feature type="chain" id="PRO_5015716797" description="histidine kinase" evidence="8">
    <location>
        <begin position="19"/>
        <end position="786"/>
    </location>
</feature>
<dbReference type="SUPFAM" id="SSF52172">
    <property type="entry name" value="CheY-like"/>
    <property type="match status" value="1"/>
</dbReference>